<evidence type="ECO:0000256" key="2">
    <source>
        <dbReference type="ARBA" id="ARBA00010391"/>
    </source>
</evidence>
<dbReference type="Proteomes" id="UP001176940">
    <property type="component" value="Unassembled WGS sequence"/>
</dbReference>
<comment type="subunit">
    <text evidence="5">Component of the Integrator complex, composed of core subunits INTS1, INTS2, INTS3, INTS4, INTS5, INTS6, INTS7, INTS8, INTS9/RC74, INTS10, INTS11/CPSF3L, INTS12, INTS13, INTS14 and INTS15. The core complex associates with protein phosphatase 2A subunits PPP2CA and PPP2R1A, to form the Integrator-PP2A (INTAC) complex. INTS10 is part of the tail subcomplex, composed of INTS10, INTS13, INTS14 and INTS15.</text>
</comment>
<name>A0ABN9LNN0_9NEOB</name>
<accession>A0ABN9LNN0</accession>
<comment type="caution">
    <text evidence="6">The sequence shown here is derived from an EMBL/GenBank/DDBJ whole genome shotgun (WGS) entry which is preliminary data.</text>
</comment>
<evidence type="ECO:0000256" key="1">
    <source>
        <dbReference type="ARBA" id="ARBA00004123"/>
    </source>
</evidence>
<comment type="similarity">
    <text evidence="2">Belongs to the Integrator subunit 10 family.</text>
</comment>
<organism evidence="6 7">
    <name type="scientific">Ranitomeya imitator</name>
    <name type="common">mimic poison frog</name>
    <dbReference type="NCBI Taxonomy" id="111125"/>
    <lineage>
        <taxon>Eukaryota</taxon>
        <taxon>Metazoa</taxon>
        <taxon>Chordata</taxon>
        <taxon>Craniata</taxon>
        <taxon>Vertebrata</taxon>
        <taxon>Euteleostomi</taxon>
        <taxon>Amphibia</taxon>
        <taxon>Batrachia</taxon>
        <taxon>Anura</taxon>
        <taxon>Neobatrachia</taxon>
        <taxon>Hyloidea</taxon>
        <taxon>Dendrobatidae</taxon>
        <taxon>Dendrobatinae</taxon>
        <taxon>Ranitomeya</taxon>
    </lineage>
</organism>
<comment type="subcellular location">
    <subcellularLocation>
        <location evidence="1">Nucleus</location>
    </subcellularLocation>
</comment>
<evidence type="ECO:0000313" key="6">
    <source>
        <dbReference type="EMBL" id="CAJ0946673.1"/>
    </source>
</evidence>
<keyword evidence="7" id="KW-1185">Reference proteome</keyword>
<dbReference type="PANTHER" id="PTHR16055:SF2">
    <property type="entry name" value="INTEGRATOR COMPLEX SUBUNIT 10"/>
    <property type="match status" value="1"/>
</dbReference>
<proteinExistence type="inferred from homology"/>
<protein>
    <recommendedName>
        <fullName evidence="3">Integrator complex subunit 10</fullName>
    </recommendedName>
</protein>
<dbReference type="PANTHER" id="PTHR16055">
    <property type="entry name" value="INTEGRATOR COMPLEX SUBUNIT 10"/>
    <property type="match status" value="1"/>
</dbReference>
<keyword evidence="4" id="KW-0539">Nucleus</keyword>
<sequence length="331" mass="38055">MRKRGDMREFSRICLPWKTDTWLWLRIFLTDMVIYQLYSCTDQSLDLCKTFEKGQHKKAINSLHLMAALQGPHSPTQQMMNQGNLEQQRSLIQLAACHFALGEYKLTCEKVLDLMSCIVPPPQEVSKTKDEQSKVKPKFRKGSDLKLLPCTSKCVMPYCFQLLLASVKLRAFSDNRDDMALGHLIVLLQQDWPKGETLFLKAIGRICQQGNFQYENFFNYITNIDMLEEFAYLRTQEGGKIHLELIPNQGVLLKSSSTTLGLLQQEFMPVLQASIATSDRHHTVTRGITKGVKEDFRLAMERQVSRCTENLMVVLHQFCINEKILLLQCLA</sequence>
<gene>
    <name evidence="6" type="ORF">RIMI_LOCUS11386150</name>
</gene>
<evidence type="ECO:0000256" key="4">
    <source>
        <dbReference type="ARBA" id="ARBA00023242"/>
    </source>
</evidence>
<evidence type="ECO:0000313" key="7">
    <source>
        <dbReference type="Proteomes" id="UP001176940"/>
    </source>
</evidence>
<dbReference type="InterPro" id="IPR026164">
    <property type="entry name" value="Int_cplx_su10"/>
</dbReference>
<dbReference type="EMBL" id="CAUEEQ010025689">
    <property type="protein sequence ID" value="CAJ0946673.1"/>
    <property type="molecule type" value="Genomic_DNA"/>
</dbReference>
<reference evidence="6" key="1">
    <citation type="submission" date="2023-07" db="EMBL/GenBank/DDBJ databases">
        <authorList>
            <person name="Stuckert A."/>
        </authorList>
    </citation>
    <scope>NUCLEOTIDE SEQUENCE</scope>
</reference>
<evidence type="ECO:0000256" key="5">
    <source>
        <dbReference type="ARBA" id="ARBA00062419"/>
    </source>
</evidence>
<evidence type="ECO:0000256" key="3">
    <source>
        <dbReference type="ARBA" id="ARBA00016811"/>
    </source>
</evidence>
<dbReference type="Pfam" id="PF21045">
    <property type="entry name" value="INT10"/>
    <property type="match status" value="2"/>
</dbReference>